<evidence type="ECO:0000313" key="3">
    <source>
        <dbReference type="EMBL" id="OGG85987.1"/>
    </source>
</evidence>
<feature type="compositionally biased region" description="Gly residues" evidence="1">
    <location>
        <begin position="1727"/>
        <end position="1738"/>
    </location>
</feature>
<name>A0A1F6FJF9_9BACT</name>
<proteinExistence type="predicted"/>
<dbReference type="Pfam" id="PF21446">
    <property type="entry name" value="Gp34_trimer"/>
    <property type="match status" value="1"/>
</dbReference>
<organism evidence="3 4">
    <name type="scientific">Candidatus Kaiserbacteria bacterium RIFOXYB1_FULL_46_14</name>
    <dbReference type="NCBI Taxonomy" id="1798531"/>
    <lineage>
        <taxon>Bacteria</taxon>
        <taxon>Candidatus Kaiseribacteriota</taxon>
    </lineage>
</organism>
<evidence type="ECO:0000259" key="2">
    <source>
        <dbReference type="PROSITE" id="PS51688"/>
    </source>
</evidence>
<feature type="region of interest" description="Disordered" evidence="1">
    <location>
        <begin position="1721"/>
        <end position="1789"/>
    </location>
</feature>
<dbReference type="PROSITE" id="PS51688">
    <property type="entry name" value="ICA"/>
    <property type="match status" value="1"/>
</dbReference>
<sequence>MYVDGSGNVGVGNSAPGSRLDVASAGATTIRITNTDTTLVTDQTVGRLAFYPSDASANGTGEKAWLQALAEDVDGQSVAISLGTSDTAASEGVERMRITSAGFVGIGDTTPVSLLTVGAGDAFQVNSSGVVLSGTWNGTDIDISDYSNLSVSNGITLTGDVLSVTAAGGLAQTTGGLTTTGVLEDLNTLGPAAADGEFIVATGAGTFAYESGATVRTSLGLVAGGDGDIWVEKAGDTMSGGLTFSGTAANIALGSNFLSGDGGDEGVFVDSSGNVGIGTTTLSASSKLTLAHSGGADMAMIQGLETDGGPNTAFILRSDFNGHGQLELYMSGSKNVNLAAWSGEDSYINAGYFGIGTAAPAVRLHVMSTSEQFRLGYNTSVYWSDTIASDGGRTTAGFGSDADLNINLTGATDGDFSINSDDLFVDTSTGYVGIGTTSPSSELTFGASDSDITLDSTDGSDNERLAISGGGGSSWARGASIFLYGNEHTNTGDLDLQAGNVSGGDILLSSGGAERMRLTNAGLVGIGTTSPLTTLHITKDGGVLSTIPAPAAALIVERSTNSMISVVTGDAYGSYLSLGGATTPRSFEIIQDNSTGDTDFTNYVSGDVTFQTGGADRLTIDGSTGYVGIGTTTPAEKLSILSTDNSANTNIFGVRSNNLTAGVGIGYNTVRGLGSSQNLILDSGTGTGDTVLATGGAYRLTVDGSTGYVGIGTTSPLTTLSIANSQNQFTIIDSNSTGTSYTGGTLISSVDGFLKISGISHAGSGSAVRLTLDQTNGYLGIGTTTPAYALDVYGSSGVGISQDGTVRLEMFGHTSLGQGIVGTDSNHPLALRTNNSTQMLIDTSGNVGIGTTTPVAKLNVLSTTEQLRLAYSSSVYWSDTIASDGGRTLSGFGSDGDLNITFTGATDGDFSINGDDLFVDTSAGGLVGIGNTTPAAFLHIGSASNSLGGTAGNDLDLLTLHSVSSNADYLLFTTERLSTGTDWTSAAQRIQRQVDATPMGYMQFGSITGDLVTFGENATEYMRINGDGNVGIGTSTILGKLHVDNGASTNNVFFSNNSSLLRFANASGINYIQSAAANTTGSAASLYFTNMNSSSIWMVIHSGGNIGIGTTTPSAKLSVAGVSGSTNDIFAVASSSNARYMTVTSAGNVGIGSTTPSYNLTVAEDIYAGEEIISMRGTANANIRMVSGNYGAMFRNDGTTVYYLLTASGNQLGAWNDLRPLSINNSTGDVTLGTTTVSTSLTVTNDVAANGTYYYGDSKPIVQYSDTWLRLNPTNAFSSGIYANTGIFRTDGTLQVGSSGATLNVISGGDLSYKTNLLYGDYSADSIGIGTTTPSAKLAIAGTSGSAGDIFAVASSSNERYLTVTSAGNVGIGTSTSIAKLSIYGGNSTAGEIYLGNWSNASYNFISLNGSTNIGFDYNLLSSRGGSGQNLFINRPTGGDIRFRENNTDQMTILTGGFVGIGTAAPERMLHIYDATPHIRLQDTVNGDSVAALLEIYSNNGTRTGYVGDGSGANANMYILSDAGNVTIGGTGGTCSMTGAASGGSCFSDSRLKTVTGEIDSALEGLSTLKLVNFYWNQTAHDVTNASTTILNTGFIAQDVEAVFPELVYTNEEGYKTLDYGTLSMYNTVAINELNVRTQFLEGASSTVASFDGDSQTFWSRLTALAQGFVDGVLTITGAHIEYVQSEQIKTNELCVGNVCVNENTFLEMVQSANGAYALETPPVEASGGGSTSTGGGDTTATSTDPVIENGGSTTEPVVEEVIQELPVTEEVPAETPPAEEPPAPEPAL</sequence>
<feature type="domain" description="Peptidase S74" evidence="2">
    <location>
        <begin position="1548"/>
        <end position="1645"/>
    </location>
</feature>
<dbReference type="Proteomes" id="UP000177395">
    <property type="component" value="Unassembled WGS sequence"/>
</dbReference>
<protein>
    <recommendedName>
        <fullName evidence="2">Peptidase S74 domain-containing protein</fullName>
    </recommendedName>
</protein>
<accession>A0A1F6FJF9</accession>
<evidence type="ECO:0000256" key="1">
    <source>
        <dbReference type="SAM" id="MobiDB-lite"/>
    </source>
</evidence>
<dbReference type="InterPro" id="IPR048390">
    <property type="entry name" value="Gp34_trimer"/>
</dbReference>
<feature type="compositionally biased region" description="Pro residues" evidence="1">
    <location>
        <begin position="1775"/>
        <end position="1789"/>
    </location>
</feature>
<dbReference type="InterPro" id="IPR030392">
    <property type="entry name" value="S74_ICA"/>
</dbReference>
<reference evidence="3 4" key="1">
    <citation type="journal article" date="2016" name="Nat. Commun.">
        <title>Thousands of microbial genomes shed light on interconnected biogeochemical processes in an aquifer system.</title>
        <authorList>
            <person name="Anantharaman K."/>
            <person name="Brown C.T."/>
            <person name="Hug L.A."/>
            <person name="Sharon I."/>
            <person name="Castelle C.J."/>
            <person name="Probst A.J."/>
            <person name="Thomas B.C."/>
            <person name="Singh A."/>
            <person name="Wilkins M.J."/>
            <person name="Karaoz U."/>
            <person name="Brodie E.L."/>
            <person name="Williams K.H."/>
            <person name="Hubbard S.S."/>
            <person name="Banfield J.F."/>
        </authorList>
    </citation>
    <scope>NUCLEOTIDE SEQUENCE [LARGE SCALE GENOMIC DNA]</scope>
</reference>
<dbReference type="Pfam" id="PF13884">
    <property type="entry name" value="Peptidase_S74"/>
    <property type="match status" value="1"/>
</dbReference>
<gene>
    <name evidence="3" type="ORF">A2392_00770</name>
</gene>
<evidence type="ECO:0000313" key="4">
    <source>
        <dbReference type="Proteomes" id="UP000177395"/>
    </source>
</evidence>
<dbReference type="EMBL" id="MFMS01000002">
    <property type="protein sequence ID" value="OGG85987.1"/>
    <property type="molecule type" value="Genomic_DNA"/>
</dbReference>
<comment type="caution">
    <text evidence="3">The sequence shown here is derived from an EMBL/GenBank/DDBJ whole genome shotgun (WGS) entry which is preliminary data.</text>
</comment>